<accession>A0A0L0SPT7</accession>
<feature type="compositionally biased region" description="Low complexity" evidence="1">
    <location>
        <begin position="108"/>
        <end position="126"/>
    </location>
</feature>
<sequence length="572" mass="59203">MADAPTLIAATFPAPAPALAPPHGPINATPPPPPPSPIALHGAAVDRYGAAACTVESTQSSTAPWTATCTVTLPSAALWVQCTLDLVHVPQEPHSGAVVDGDDKTPGSHASSAEAHACARPRSARSPPRRPVSWIEVSHTPRIMGSLEELEDADASPSFDTTPAAVPPIAIPARAHVAPAWSPLPGGTSSPRTPFPGTAAPLSRPVSAARRRADTFSGSRSPQLPARPSALADPLGNVTVRFTNRDDGEDRVLVTRVPAAEVMAEATLTNTYSVLGCGTDLVVSVGATCAVRIAGFKVAGFVPASVPDARWILTLVNAVTHLENVDQAAASEACVLAAAASLRALKLRQYEDLMAKASRLLVPSPAVPAAKQRSIFHWHMAFTLAANGRATCAVPHIYRGAAMWDNVDPDAEPDSPSTGSLSRALATHLETAVDVATTMLASGIDTYVLAALDGLTAVLDSCLHAPDLDAASVVGAGIRACASAPAGLVRDRARAWLDHLGRAAKSWSPTVARDVLARCIAPVLLDAVDMPAEVVLVVHRLAFQLLAQNPDAEVDARLVAAVVDGMALLAVR</sequence>
<dbReference type="VEuPathDB" id="FungiDB:AMAG_19170"/>
<feature type="region of interest" description="Disordered" evidence="1">
    <location>
        <begin position="99"/>
        <end position="131"/>
    </location>
</feature>
<evidence type="ECO:0000256" key="1">
    <source>
        <dbReference type="SAM" id="MobiDB-lite"/>
    </source>
</evidence>
<reference evidence="2 3" key="1">
    <citation type="submission" date="2009-11" db="EMBL/GenBank/DDBJ databases">
        <title>Annotation of Allomyces macrogynus ATCC 38327.</title>
        <authorList>
            <consortium name="The Broad Institute Genome Sequencing Platform"/>
            <person name="Russ C."/>
            <person name="Cuomo C."/>
            <person name="Burger G."/>
            <person name="Gray M.W."/>
            <person name="Holland P.W.H."/>
            <person name="King N."/>
            <person name="Lang F.B.F."/>
            <person name="Roger A.J."/>
            <person name="Ruiz-Trillo I."/>
            <person name="Young S.K."/>
            <person name="Zeng Q."/>
            <person name="Gargeya S."/>
            <person name="Fitzgerald M."/>
            <person name="Haas B."/>
            <person name="Abouelleil A."/>
            <person name="Alvarado L."/>
            <person name="Arachchi H.M."/>
            <person name="Berlin A."/>
            <person name="Chapman S.B."/>
            <person name="Gearin G."/>
            <person name="Goldberg J."/>
            <person name="Griggs A."/>
            <person name="Gujja S."/>
            <person name="Hansen M."/>
            <person name="Heiman D."/>
            <person name="Howarth C."/>
            <person name="Larimer J."/>
            <person name="Lui A."/>
            <person name="MacDonald P.J.P."/>
            <person name="McCowen C."/>
            <person name="Montmayeur A."/>
            <person name="Murphy C."/>
            <person name="Neiman D."/>
            <person name="Pearson M."/>
            <person name="Priest M."/>
            <person name="Roberts A."/>
            <person name="Saif S."/>
            <person name="Shea T."/>
            <person name="Sisk P."/>
            <person name="Stolte C."/>
            <person name="Sykes S."/>
            <person name="Wortman J."/>
            <person name="Nusbaum C."/>
            <person name="Birren B."/>
        </authorList>
    </citation>
    <scope>NUCLEOTIDE SEQUENCE [LARGE SCALE GENOMIC DNA]</scope>
    <source>
        <strain evidence="2 3">ATCC 38327</strain>
    </source>
</reference>
<dbReference type="OrthoDB" id="5578718at2759"/>
<dbReference type="EMBL" id="GG745344">
    <property type="protein sequence ID" value="KNE64492.1"/>
    <property type="molecule type" value="Genomic_DNA"/>
</dbReference>
<dbReference type="Proteomes" id="UP000054350">
    <property type="component" value="Unassembled WGS sequence"/>
</dbReference>
<evidence type="ECO:0000313" key="3">
    <source>
        <dbReference type="Proteomes" id="UP000054350"/>
    </source>
</evidence>
<organism evidence="2 3">
    <name type="scientific">Allomyces macrogynus (strain ATCC 38327)</name>
    <name type="common">Allomyces javanicus var. macrogynus</name>
    <dbReference type="NCBI Taxonomy" id="578462"/>
    <lineage>
        <taxon>Eukaryota</taxon>
        <taxon>Fungi</taxon>
        <taxon>Fungi incertae sedis</taxon>
        <taxon>Blastocladiomycota</taxon>
        <taxon>Blastocladiomycetes</taxon>
        <taxon>Blastocladiales</taxon>
        <taxon>Blastocladiaceae</taxon>
        <taxon>Allomyces</taxon>
    </lineage>
</organism>
<proteinExistence type="predicted"/>
<gene>
    <name evidence="2" type="ORF">AMAG_19170</name>
</gene>
<name>A0A0L0SPT7_ALLM3</name>
<reference evidence="3" key="2">
    <citation type="submission" date="2009-11" db="EMBL/GenBank/DDBJ databases">
        <title>The Genome Sequence of Allomyces macrogynus strain ATCC 38327.</title>
        <authorList>
            <consortium name="The Broad Institute Genome Sequencing Platform"/>
            <person name="Russ C."/>
            <person name="Cuomo C."/>
            <person name="Shea T."/>
            <person name="Young S.K."/>
            <person name="Zeng Q."/>
            <person name="Koehrsen M."/>
            <person name="Haas B."/>
            <person name="Borodovsky M."/>
            <person name="Guigo R."/>
            <person name="Alvarado L."/>
            <person name="Berlin A."/>
            <person name="Borenstein D."/>
            <person name="Chen Z."/>
            <person name="Engels R."/>
            <person name="Freedman E."/>
            <person name="Gellesch M."/>
            <person name="Goldberg J."/>
            <person name="Griggs A."/>
            <person name="Gujja S."/>
            <person name="Heiman D."/>
            <person name="Hepburn T."/>
            <person name="Howarth C."/>
            <person name="Jen D."/>
            <person name="Larson L."/>
            <person name="Lewis B."/>
            <person name="Mehta T."/>
            <person name="Park D."/>
            <person name="Pearson M."/>
            <person name="Roberts A."/>
            <person name="Saif S."/>
            <person name="Shenoy N."/>
            <person name="Sisk P."/>
            <person name="Stolte C."/>
            <person name="Sykes S."/>
            <person name="Walk T."/>
            <person name="White J."/>
            <person name="Yandava C."/>
            <person name="Burger G."/>
            <person name="Gray M.W."/>
            <person name="Holland P.W.H."/>
            <person name="King N."/>
            <person name="Lang F.B.F."/>
            <person name="Roger A.J."/>
            <person name="Ruiz-Trillo I."/>
            <person name="Lander E."/>
            <person name="Nusbaum C."/>
        </authorList>
    </citation>
    <scope>NUCLEOTIDE SEQUENCE [LARGE SCALE GENOMIC DNA]</scope>
    <source>
        <strain evidence="3">ATCC 38327</strain>
    </source>
</reference>
<keyword evidence="3" id="KW-1185">Reference proteome</keyword>
<evidence type="ECO:0000313" key="2">
    <source>
        <dbReference type="EMBL" id="KNE64492.1"/>
    </source>
</evidence>
<protein>
    <submittedName>
        <fullName evidence="2">Uncharacterized protein</fullName>
    </submittedName>
</protein>
<feature type="region of interest" description="Disordered" evidence="1">
    <location>
        <begin position="15"/>
        <end position="36"/>
    </location>
</feature>
<feature type="region of interest" description="Disordered" evidence="1">
    <location>
        <begin position="184"/>
        <end position="230"/>
    </location>
</feature>
<dbReference type="AlphaFoldDB" id="A0A0L0SPT7"/>